<dbReference type="InterPro" id="IPR022676">
    <property type="entry name" value="NMT_N"/>
</dbReference>
<comment type="similarity">
    <text evidence="1 6">Belongs to the NMT family.</text>
</comment>
<evidence type="ECO:0000256" key="1">
    <source>
        <dbReference type="ARBA" id="ARBA00009469"/>
    </source>
</evidence>
<feature type="domain" description="Glycylpeptide N-tetradecanoyltransferase C-terminal" evidence="9">
    <location>
        <begin position="273"/>
        <end position="451"/>
    </location>
</feature>
<evidence type="ECO:0000256" key="5">
    <source>
        <dbReference type="RuleBase" id="RU000586"/>
    </source>
</evidence>
<dbReference type="PROSITE" id="PS00975">
    <property type="entry name" value="NMT_1"/>
    <property type="match status" value="1"/>
</dbReference>
<name>A0AA36D5B4_9BILA</name>
<evidence type="ECO:0000256" key="6">
    <source>
        <dbReference type="RuleBase" id="RU004178"/>
    </source>
</evidence>
<dbReference type="FunFam" id="3.40.630.170:FF:000001">
    <property type="entry name" value="Glycylpeptide N-tetradecanoyltransferase"/>
    <property type="match status" value="1"/>
</dbReference>
<gene>
    <name evidence="10" type="ORF">MSPICULIGERA_LOCUS19127</name>
</gene>
<dbReference type="Proteomes" id="UP001177023">
    <property type="component" value="Unassembled WGS sequence"/>
</dbReference>
<reference evidence="10" key="1">
    <citation type="submission" date="2023-06" db="EMBL/GenBank/DDBJ databases">
        <authorList>
            <person name="Delattre M."/>
        </authorList>
    </citation>
    <scope>NUCLEOTIDE SEQUENCE</scope>
    <source>
        <strain evidence="10">AF72</strain>
    </source>
</reference>
<dbReference type="EC" id="2.3.1.97" evidence="2 5"/>
<evidence type="ECO:0000256" key="4">
    <source>
        <dbReference type="ARBA" id="ARBA00023315"/>
    </source>
</evidence>
<evidence type="ECO:0000256" key="7">
    <source>
        <dbReference type="SAM" id="MobiDB-lite"/>
    </source>
</evidence>
<evidence type="ECO:0000313" key="11">
    <source>
        <dbReference type="Proteomes" id="UP001177023"/>
    </source>
</evidence>
<comment type="caution">
    <text evidence="10">The sequence shown here is derived from an EMBL/GenBank/DDBJ whole genome shotgun (WGS) entry which is preliminary data.</text>
</comment>
<dbReference type="SUPFAM" id="SSF55729">
    <property type="entry name" value="Acyl-CoA N-acyltransferases (Nat)"/>
    <property type="match status" value="2"/>
</dbReference>
<dbReference type="PROSITE" id="PS00976">
    <property type="entry name" value="NMT_2"/>
    <property type="match status" value="1"/>
</dbReference>
<dbReference type="GO" id="GO:0005737">
    <property type="term" value="C:cytoplasm"/>
    <property type="evidence" value="ECO:0007669"/>
    <property type="project" value="TreeGrafter"/>
</dbReference>
<protein>
    <recommendedName>
        <fullName evidence="2 5">Glycylpeptide N-tetradecanoyltransferase</fullName>
        <ecNumber evidence="2 5">2.3.1.97</ecNumber>
    </recommendedName>
</protein>
<feature type="domain" description="Glycylpeptide N-tetradecanoyltransferase N-terminal" evidence="8">
    <location>
        <begin position="101"/>
        <end position="259"/>
    </location>
</feature>
<feature type="non-terminal residue" evidence="10">
    <location>
        <position position="1"/>
    </location>
</feature>
<keyword evidence="4 5" id="KW-0012">Acyltransferase</keyword>
<proteinExistence type="inferred from homology"/>
<accession>A0AA36D5B4</accession>
<dbReference type="Gene3D" id="3.40.630.170">
    <property type="match status" value="1"/>
</dbReference>
<sequence>MPKGKKKDNATQSHPIAKPQEQQDAESQVVESGSETKKPDPAAVATQEANMRTMLELATQLAMAEQGSVRNMDAARNHQFNFWNTQPVPKFDEKVEENTFIEPDQEPSLIRSEPFSLPQPFEWSDVDLEDPAQLKELYSLLSDNYVEDDDNMFRFDYSSDFLKWALQIPGWLPQWHCGVRAASSKKLVAFISAIPQAVRIYDKTKKMVEINFLCVHKKLRQKRVAPVLIREITRRVNQQGIFQAAFTAGVVLPKPVSVCRYYHRSLNPKKLIDCRFSALSSKMTMLRTVKLYKVPDETKTVGLRPLEKKDLEQAMNLLNTHLNGYSLVPVFEPTDFEHIFMPRDNVIYTYVVETGGKITDMFSFYSLPSSVMNHPTHKRIEAAYAYYTVANTVSLKQLMLDALVVARKAGFDVFNALDLMQNREFFEDLKFGIGDGNLQYYLYNWKCPDIDPSKIGLILQ</sequence>
<dbReference type="EMBL" id="CATQJA010002662">
    <property type="protein sequence ID" value="CAJ0580956.1"/>
    <property type="molecule type" value="Genomic_DNA"/>
</dbReference>
<keyword evidence="3 5" id="KW-0808">Transferase</keyword>
<dbReference type="InterPro" id="IPR000903">
    <property type="entry name" value="NMT"/>
</dbReference>
<dbReference type="InterPro" id="IPR016181">
    <property type="entry name" value="Acyl_CoA_acyltransferase"/>
</dbReference>
<dbReference type="InterPro" id="IPR022677">
    <property type="entry name" value="NMT_C"/>
</dbReference>
<keyword evidence="11" id="KW-1185">Reference proteome</keyword>
<evidence type="ECO:0000259" key="9">
    <source>
        <dbReference type="Pfam" id="PF02799"/>
    </source>
</evidence>
<dbReference type="PIRSF" id="PIRSF015892">
    <property type="entry name" value="N-myristl_transf"/>
    <property type="match status" value="1"/>
</dbReference>
<comment type="catalytic activity">
    <reaction evidence="5">
        <text>N-terminal glycyl-[protein] + tetradecanoyl-CoA = N-tetradecanoylglycyl-[protein] + CoA + H(+)</text>
        <dbReference type="Rhea" id="RHEA:15521"/>
        <dbReference type="Rhea" id="RHEA-COMP:12666"/>
        <dbReference type="Rhea" id="RHEA-COMP:12667"/>
        <dbReference type="ChEBI" id="CHEBI:15378"/>
        <dbReference type="ChEBI" id="CHEBI:57287"/>
        <dbReference type="ChEBI" id="CHEBI:57385"/>
        <dbReference type="ChEBI" id="CHEBI:64723"/>
        <dbReference type="ChEBI" id="CHEBI:133050"/>
        <dbReference type="EC" id="2.3.1.97"/>
    </reaction>
</comment>
<dbReference type="FunFam" id="3.40.630.30:FF:000042">
    <property type="entry name" value="Glycylpeptide N-tetradecanoyltransferase"/>
    <property type="match status" value="1"/>
</dbReference>
<dbReference type="PANTHER" id="PTHR11377">
    <property type="entry name" value="N-MYRISTOYL TRANSFERASE"/>
    <property type="match status" value="1"/>
</dbReference>
<evidence type="ECO:0000313" key="10">
    <source>
        <dbReference type="EMBL" id="CAJ0580956.1"/>
    </source>
</evidence>
<organism evidence="10 11">
    <name type="scientific">Mesorhabditis spiculigera</name>
    <dbReference type="NCBI Taxonomy" id="96644"/>
    <lineage>
        <taxon>Eukaryota</taxon>
        <taxon>Metazoa</taxon>
        <taxon>Ecdysozoa</taxon>
        <taxon>Nematoda</taxon>
        <taxon>Chromadorea</taxon>
        <taxon>Rhabditida</taxon>
        <taxon>Rhabditina</taxon>
        <taxon>Rhabditomorpha</taxon>
        <taxon>Rhabditoidea</taxon>
        <taxon>Rhabditidae</taxon>
        <taxon>Mesorhabditinae</taxon>
        <taxon>Mesorhabditis</taxon>
    </lineage>
</organism>
<evidence type="ECO:0000259" key="8">
    <source>
        <dbReference type="Pfam" id="PF01233"/>
    </source>
</evidence>
<dbReference type="InterPro" id="IPR022678">
    <property type="entry name" value="NMT_CS"/>
</dbReference>
<dbReference type="Pfam" id="PF02799">
    <property type="entry name" value="NMT_C"/>
    <property type="match status" value="1"/>
</dbReference>
<dbReference type="Pfam" id="PF01233">
    <property type="entry name" value="NMT"/>
    <property type="match status" value="1"/>
</dbReference>
<comment type="function">
    <text evidence="5">Adds a myristoyl group to the N-terminal glycine residue of certain cellular proteins.</text>
</comment>
<feature type="region of interest" description="Disordered" evidence="7">
    <location>
        <begin position="1"/>
        <end position="44"/>
    </location>
</feature>
<dbReference type="GO" id="GO:0004379">
    <property type="term" value="F:glycylpeptide N-tetradecanoyltransferase activity"/>
    <property type="evidence" value="ECO:0007669"/>
    <property type="project" value="UniProtKB-EC"/>
</dbReference>
<dbReference type="PANTHER" id="PTHR11377:SF5">
    <property type="entry name" value="GLYCYLPEPTIDE N-TETRADECANOYLTRANSFERASE"/>
    <property type="match status" value="1"/>
</dbReference>
<evidence type="ECO:0000256" key="3">
    <source>
        <dbReference type="ARBA" id="ARBA00022679"/>
    </source>
</evidence>
<dbReference type="AlphaFoldDB" id="A0AA36D5B4"/>
<evidence type="ECO:0000256" key="2">
    <source>
        <dbReference type="ARBA" id="ARBA00012923"/>
    </source>
</evidence>
<feature type="compositionally biased region" description="Polar residues" evidence="7">
    <location>
        <begin position="10"/>
        <end position="33"/>
    </location>
</feature>